<reference evidence="8" key="1">
    <citation type="journal article" date="2013" name="Stand. Genomic Sci.">
        <title>Genome sequence of the thermophilic fresh-water bacterium Spirochaeta caldaria type strain (H1(T)), reclassification of Spirochaeta caldaria, Spirochaeta stenostrepta, and Spirochaeta zuelzerae in the genus Treponema as Treponema caldaria comb. nov., Treponema stenostrepta comb. nov., and Treponema zuelzerae comb. nov., and emendation of the genus Treponema.</title>
        <authorList>
            <person name="Abt B."/>
            <person name="Goker M."/>
            <person name="Scheuner C."/>
            <person name="Han C."/>
            <person name="Lu M."/>
            <person name="Misra M."/>
            <person name="Lapidus A."/>
            <person name="Nolan M."/>
            <person name="Lucas S."/>
            <person name="Hammon N."/>
            <person name="Deshpande S."/>
            <person name="Cheng J.F."/>
            <person name="Tapia R."/>
            <person name="Goodwin L.A."/>
            <person name="Pitluck S."/>
            <person name="Liolios K."/>
            <person name="Pagani I."/>
            <person name="Ivanova N."/>
            <person name="Mavromatis K."/>
            <person name="Mikhailova N."/>
            <person name="Huntemann M."/>
            <person name="Pati A."/>
            <person name="Chen A."/>
            <person name="Palaniappan K."/>
            <person name="Land M."/>
            <person name="Hauser L."/>
            <person name="Jeffries C.D."/>
            <person name="Rohde M."/>
            <person name="Spring S."/>
            <person name="Gronow S."/>
            <person name="Detter J.C."/>
            <person name="Bristow J."/>
            <person name="Eisen J.A."/>
            <person name="Markowitz V."/>
            <person name="Hugenholtz P."/>
            <person name="Kyrpides N.C."/>
            <person name="Woyke T."/>
            <person name="Klenk H.P."/>
        </authorList>
    </citation>
    <scope>NUCLEOTIDE SEQUENCE</scope>
    <source>
        <strain evidence="8">ATCC 51460 / DSM 7334 / H1</strain>
    </source>
</reference>
<dbReference type="Proteomes" id="UP000000503">
    <property type="component" value="Chromosome"/>
</dbReference>
<dbReference type="PANTHER" id="PTHR43370">
    <property type="entry name" value="SUGAR ABC TRANSPORTER INTEGRAL MEMBRANE PROTEIN-RELATED"/>
    <property type="match status" value="1"/>
</dbReference>
<dbReference type="GO" id="GO:0005886">
    <property type="term" value="C:plasma membrane"/>
    <property type="evidence" value="ECO:0007669"/>
    <property type="project" value="UniProtKB-SubCell"/>
</dbReference>
<evidence type="ECO:0000256" key="6">
    <source>
        <dbReference type="SAM" id="Phobius"/>
    </source>
</evidence>
<proteinExistence type="predicted"/>
<keyword evidence="4 6" id="KW-1133">Transmembrane helix</keyword>
<accession>F8EZN0</accession>
<evidence type="ECO:0000256" key="5">
    <source>
        <dbReference type="ARBA" id="ARBA00023136"/>
    </source>
</evidence>
<feature type="transmembrane region" description="Helical" evidence="6">
    <location>
        <begin position="204"/>
        <end position="230"/>
    </location>
</feature>
<evidence type="ECO:0000256" key="4">
    <source>
        <dbReference type="ARBA" id="ARBA00022989"/>
    </source>
</evidence>
<dbReference type="eggNOG" id="COG1079">
    <property type="taxonomic scope" value="Bacteria"/>
</dbReference>
<dbReference type="KEGG" id="scd:Spica_2656"/>
<feature type="transmembrane region" description="Helical" evidence="6">
    <location>
        <begin position="53"/>
        <end position="71"/>
    </location>
</feature>
<dbReference type="RefSeq" id="WP_013970032.1">
    <property type="nucleotide sequence ID" value="NC_015732.1"/>
</dbReference>
<dbReference type="HOGENOM" id="CLU_040769_1_3_12"/>
<dbReference type="GO" id="GO:0022857">
    <property type="term" value="F:transmembrane transporter activity"/>
    <property type="evidence" value="ECO:0007669"/>
    <property type="project" value="InterPro"/>
</dbReference>
<feature type="transmembrane region" description="Helical" evidence="6">
    <location>
        <begin position="119"/>
        <end position="139"/>
    </location>
</feature>
<dbReference type="InterPro" id="IPR001851">
    <property type="entry name" value="ABC_transp_permease"/>
</dbReference>
<dbReference type="Pfam" id="PF02653">
    <property type="entry name" value="BPD_transp_2"/>
    <property type="match status" value="1"/>
</dbReference>
<evidence type="ECO:0000256" key="1">
    <source>
        <dbReference type="ARBA" id="ARBA00004651"/>
    </source>
</evidence>
<comment type="subcellular location">
    <subcellularLocation>
        <location evidence="1">Cell membrane</location>
        <topology evidence="1">Multi-pass membrane protein</topology>
    </subcellularLocation>
</comment>
<feature type="transmembrane region" description="Helical" evidence="6">
    <location>
        <begin position="83"/>
        <end position="107"/>
    </location>
</feature>
<keyword evidence="8" id="KW-1185">Reference proteome</keyword>
<name>F8EZN0_GRAC1</name>
<feature type="transmembrane region" description="Helical" evidence="6">
    <location>
        <begin position="171"/>
        <end position="192"/>
    </location>
</feature>
<organism evidence="7 8">
    <name type="scientific">Gracilinema caldarium (strain ATCC 51460 / DSM 7334 / H1)</name>
    <name type="common">Treponema caldarium</name>
    <dbReference type="NCBI Taxonomy" id="744872"/>
    <lineage>
        <taxon>Bacteria</taxon>
        <taxon>Pseudomonadati</taxon>
        <taxon>Spirochaetota</taxon>
        <taxon>Spirochaetia</taxon>
        <taxon>Spirochaetales</taxon>
        <taxon>Breznakiellaceae</taxon>
        <taxon>Gracilinema</taxon>
    </lineage>
</organism>
<evidence type="ECO:0000256" key="3">
    <source>
        <dbReference type="ARBA" id="ARBA00022692"/>
    </source>
</evidence>
<dbReference type="OrthoDB" id="370051at2"/>
<protein>
    <submittedName>
        <fullName evidence="7">ABC-type transporter, integral membrane subunit</fullName>
    </submittedName>
</protein>
<dbReference type="PANTHER" id="PTHR43370:SF1">
    <property type="entry name" value="GUANOSINE ABC TRANSPORTER PERMEASE PROTEIN NUPQ"/>
    <property type="match status" value="1"/>
</dbReference>
<keyword evidence="3 6" id="KW-0812">Transmembrane</keyword>
<gene>
    <name evidence="7" type="ordered locus">Spica_2656</name>
</gene>
<evidence type="ECO:0000256" key="2">
    <source>
        <dbReference type="ARBA" id="ARBA00022475"/>
    </source>
</evidence>
<dbReference type="EMBL" id="CP002868">
    <property type="protein sequence ID" value="AEJ20754.1"/>
    <property type="molecule type" value="Genomic_DNA"/>
</dbReference>
<keyword evidence="2" id="KW-1003">Cell membrane</keyword>
<dbReference type="STRING" id="744872.Spica_2656"/>
<sequence length="269" mass="29451">MIHALLVASMPLLLASLGALVSDFSGYLAVFLEGALALGSFLVWVFSVWSNSLSIGFLITMILTGFIGWLLSRFIRWTSANPFVSALALNLGVVGIIETVSVLLYHTKGVLRDPRFPRVDMYFFVWISFLIMILAYAVIYHTPIGLRLRASGRRPEVLLQRGIDPVRYRDGAWVVAAMLAALAGGIITVKVGAYTPGGTTGEGWIALVMVYLGFRRVWGVALAAIIFTFIERLGIEAQGMFSIPSTILLGLPSLLALLLYIISQLLRKE</sequence>
<evidence type="ECO:0000313" key="7">
    <source>
        <dbReference type="EMBL" id="AEJ20754.1"/>
    </source>
</evidence>
<feature type="transmembrane region" description="Helical" evidence="6">
    <location>
        <begin position="242"/>
        <end position="262"/>
    </location>
</feature>
<feature type="transmembrane region" description="Helical" evidence="6">
    <location>
        <begin position="28"/>
        <end position="46"/>
    </location>
</feature>
<dbReference type="CDD" id="cd06580">
    <property type="entry name" value="TM_PBP1_transp_TpRbsC_like"/>
    <property type="match status" value="1"/>
</dbReference>
<evidence type="ECO:0000313" key="8">
    <source>
        <dbReference type="Proteomes" id="UP000000503"/>
    </source>
</evidence>
<keyword evidence="5 6" id="KW-0472">Membrane</keyword>
<dbReference type="AlphaFoldDB" id="F8EZN0"/>